<keyword evidence="2" id="KW-1185">Reference proteome</keyword>
<sequence length="130" mass="13779">MPRAEGTFAIDSWEPQTYDEREGATLSRVRVTKTFHGGLEGASSTDILTAVAQVETSAAYGGFERFTGTLHGRQGTFVLHHTATSAGDRQTLHWTVLPDSGTGELKGITGGGGIVNDGGAHSYHLDYELG</sequence>
<dbReference type="InterPro" id="IPR021607">
    <property type="entry name" value="DUF3224"/>
</dbReference>
<comment type="caution">
    <text evidence="1">The sequence shown here is derived from an EMBL/GenBank/DDBJ whole genome shotgun (WGS) entry which is preliminary data.</text>
</comment>
<name>A0A7W7D4B5_9ACTN</name>
<evidence type="ECO:0008006" key="3">
    <source>
        <dbReference type="Google" id="ProtNLM"/>
    </source>
</evidence>
<evidence type="ECO:0000313" key="1">
    <source>
        <dbReference type="EMBL" id="MBB4699942.1"/>
    </source>
</evidence>
<dbReference type="Gene3D" id="2.40.350.10">
    <property type="entry name" value="SO1590-like"/>
    <property type="match status" value="1"/>
</dbReference>
<dbReference type="AlphaFoldDB" id="A0A7W7D4B5"/>
<accession>A0A7W7D4B5</accession>
<dbReference type="RefSeq" id="WP_184877777.1">
    <property type="nucleotide sequence ID" value="NZ_BOOV01000010.1"/>
</dbReference>
<organism evidence="1 2">
    <name type="scientific">Sphaerisporangium siamense</name>
    <dbReference type="NCBI Taxonomy" id="795645"/>
    <lineage>
        <taxon>Bacteria</taxon>
        <taxon>Bacillati</taxon>
        <taxon>Actinomycetota</taxon>
        <taxon>Actinomycetes</taxon>
        <taxon>Streptosporangiales</taxon>
        <taxon>Streptosporangiaceae</taxon>
        <taxon>Sphaerisporangium</taxon>
    </lineage>
</organism>
<proteinExistence type="predicted"/>
<dbReference type="EMBL" id="JACHND010000001">
    <property type="protein sequence ID" value="MBB4699942.1"/>
    <property type="molecule type" value="Genomic_DNA"/>
</dbReference>
<protein>
    <recommendedName>
        <fullName evidence="3">DUF3224 domain-containing protein</fullName>
    </recommendedName>
</protein>
<reference evidence="1 2" key="1">
    <citation type="submission" date="2020-08" db="EMBL/GenBank/DDBJ databases">
        <title>Sequencing the genomes of 1000 actinobacteria strains.</title>
        <authorList>
            <person name="Klenk H.-P."/>
        </authorList>
    </citation>
    <scope>NUCLEOTIDE SEQUENCE [LARGE SCALE GENOMIC DNA]</scope>
    <source>
        <strain evidence="1 2">DSM 45784</strain>
    </source>
</reference>
<gene>
    <name evidence="1" type="ORF">BJ982_001486</name>
</gene>
<dbReference type="InterPro" id="IPR023159">
    <property type="entry name" value="SO1590-like_sf"/>
</dbReference>
<dbReference type="Pfam" id="PF11528">
    <property type="entry name" value="DUF3224"/>
    <property type="match status" value="1"/>
</dbReference>
<evidence type="ECO:0000313" key="2">
    <source>
        <dbReference type="Proteomes" id="UP000542210"/>
    </source>
</evidence>
<dbReference type="SUPFAM" id="SSF159238">
    <property type="entry name" value="SO1590-like"/>
    <property type="match status" value="1"/>
</dbReference>
<dbReference type="Proteomes" id="UP000542210">
    <property type="component" value="Unassembled WGS sequence"/>
</dbReference>